<evidence type="ECO:0000256" key="1">
    <source>
        <dbReference type="SAM" id="Phobius"/>
    </source>
</evidence>
<keyword evidence="1" id="KW-1133">Transmembrane helix</keyword>
<feature type="transmembrane region" description="Helical" evidence="1">
    <location>
        <begin position="31"/>
        <end position="48"/>
    </location>
</feature>
<organism evidence="2 3">
    <name type="scientific">Paenibacillus aceris</name>
    <dbReference type="NCBI Taxonomy" id="869555"/>
    <lineage>
        <taxon>Bacteria</taxon>
        <taxon>Bacillati</taxon>
        <taxon>Bacillota</taxon>
        <taxon>Bacilli</taxon>
        <taxon>Bacillales</taxon>
        <taxon>Paenibacillaceae</taxon>
        <taxon>Paenibacillus</taxon>
    </lineage>
</organism>
<dbReference type="EMBL" id="JAGGKV010000001">
    <property type="protein sequence ID" value="MBP1960931.1"/>
    <property type="molecule type" value="Genomic_DNA"/>
</dbReference>
<evidence type="ECO:0000313" key="2">
    <source>
        <dbReference type="EMBL" id="MBP1960931.1"/>
    </source>
</evidence>
<dbReference type="RefSeq" id="WP_167056586.1">
    <property type="nucleotide sequence ID" value="NZ_JAAOZR010000013.1"/>
</dbReference>
<gene>
    <name evidence="2" type="ORF">J2Z65_000125</name>
</gene>
<keyword evidence="3" id="KW-1185">Reference proteome</keyword>
<name>A0ABS4HQP6_9BACL</name>
<keyword evidence="1" id="KW-0812">Transmembrane</keyword>
<evidence type="ECO:0000313" key="3">
    <source>
        <dbReference type="Proteomes" id="UP001519344"/>
    </source>
</evidence>
<sequence length="103" mass="11900">MRHENPIGRFNPDSQFSAEGHYHHGFHGGPILFIAIGLLLIILAWVFWKKIKKRRTDINQLVQPAFISDKHSVMYDAQSAQRAAALDQWERNLLKEDNINGHL</sequence>
<protein>
    <recommendedName>
        <fullName evidence="4">LPXTG cell wall anchor domain-containing protein</fullName>
    </recommendedName>
</protein>
<dbReference type="Proteomes" id="UP001519344">
    <property type="component" value="Unassembled WGS sequence"/>
</dbReference>
<proteinExistence type="predicted"/>
<evidence type="ECO:0008006" key="4">
    <source>
        <dbReference type="Google" id="ProtNLM"/>
    </source>
</evidence>
<reference evidence="2 3" key="1">
    <citation type="submission" date="2021-03" db="EMBL/GenBank/DDBJ databases">
        <title>Genomic Encyclopedia of Type Strains, Phase IV (KMG-IV): sequencing the most valuable type-strain genomes for metagenomic binning, comparative biology and taxonomic classification.</title>
        <authorList>
            <person name="Goeker M."/>
        </authorList>
    </citation>
    <scope>NUCLEOTIDE SEQUENCE [LARGE SCALE GENOMIC DNA]</scope>
    <source>
        <strain evidence="2 3">DSM 24950</strain>
    </source>
</reference>
<accession>A0ABS4HQP6</accession>
<keyword evidence="1" id="KW-0472">Membrane</keyword>
<comment type="caution">
    <text evidence="2">The sequence shown here is derived from an EMBL/GenBank/DDBJ whole genome shotgun (WGS) entry which is preliminary data.</text>
</comment>